<evidence type="ECO:0000313" key="1">
    <source>
        <dbReference type="EMBL" id="MFB0842871.1"/>
    </source>
</evidence>
<dbReference type="EMBL" id="JBHDLN010000005">
    <property type="protein sequence ID" value="MFB0842871.1"/>
    <property type="molecule type" value="Genomic_DNA"/>
</dbReference>
<organism evidence="1 2">
    <name type="scientific">Paenibacillus oleatilyticus</name>
    <dbReference type="NCBI Taxonomy" id="2594886"/>
    <lineage>
        <taxon>Bacteria</taxon>
        <taxon>Bacillati</taxon>
        <taxon>Bacillota</taxon>
        <taxon>Bacilli</taxon>
        <taxon>Bacillales</taxon>
        <taxon>Paenibacillaceae</taxon>
        <taxon>Paenibacillus</taxon>
    </lineage>
</organism>
<comment type="caution">
    <text evidence="1">The sequence shown here is derived from an EMBL/GenBank/DDBJ whole genome shotgun (WGS) entry which is preliminary data.</text>
</comment>
<sequence>MKTMDKYIGTYATYSDIFGFKYKQDELIELIKELPIGGVLNVLSQLSSIPGNDKTIRAEFFNYLHAINPDLRIIEEKVSSHFLYSNQGLLAVWKWLLAYGDMDKLEEEVLIIRGINIIVYLNLIISDYLYDEKMDFEKIKYDMFSNAVFNSESDFRNSLARAALMFDEIAGDSTFFNPKEYLDIKKSFFEHYGYSIKEYLSVIFALFAGFMKPRIEVTPEWNRSSDFFSASKIPAIANGILEELSMTISEGSKWSQDTLHEQWNYTKFRQKPFLKLENGAFFPINIKYLYEQVFDELYFKIRQAFPGNSTQIFSFYGRCFEIYIEILVQKAIDSSPLPYRLIKEFSFGSKKSPDVMIRLGNKLLAVEAKAKRLSMDAFILGSKDAIEKDTDRMIIEPIVQLHNRLRELKEVDHEALHGIDEIYLLSVTLGEFPTLTPFEEDIRLIVEKSFEIPIRAYYHADIEEFEMLSEIISRKNAKPIFQYLDNKKKYADHVPLKNFLFSSHLKPRRLKYIAEKFNKHIDEISGIIFNDPGLDKSSD</sequence>
<proteinExistence type="predicted"/>
<evidence type="ECO:0000313" key="2">
    <source>
        <dbReference type="Proteomes" id="UP001575622"/>
    </source>
</evidence>
<accession>A0ABV4UYH6</accession>
<keyword evidence="2" id="KW-1185">Reference proteome</keyword>
<reference evidence="1 2" key="1">
    <citation type="submission" date="2024-09" db="EMBL/GenBank/DDBJ databases">
        <authorList>
            <person name="Makale K.P.P."/>
            <person name="Makhzoum A."/>
            <person name="Rantong G."/>
            <person name="Rahube T.O."/>
        </authorList>
    </citation>
    <scope>NUCLEOTIDE SEQUENCE [LARGE SCALE GENOMIC DNA]</scope>
    <source>
        <strain evidence="1 2">KM_D13</strain>
    </source>
</reference>
<name>A0ABV4UYH6_9BACL</name>
<protein>
    <recommendedName>
        <fullName evidence="3">PD-(D/E)XK nuclease superfamily protein</fullName>
    </recommendedName>
</protein>
<evidence type="ECO:0008006" key="3">
    <source>
        <dbReference type="Google" id="ProtNLM"/>
    </source>
</evidence>
<dbReference type="RefSeq" id="WP_373951087.1">
    <property type="nucleotide sequence ID" value="NZ_JBHDLN010000005.1"/>
</dbReference>
<dbReference type="Proteomes" id="UP001575622">
    <property type="component" value="Unassembled WGS sequence"/>
</dbReference>
<gene>
    <name evidence="1" type="ORF">ACEU3E_11870</name>
</gene>